<dbReference type="InterPro" id="IPR000026">
    <property type="entry name" value="N1-like"/>
</dbReference>
<evidence type="ECO:0000313" key="5">
    <source>
        <dbReference type="Proteomes" id="UP000572680"/>
    </source>
</evidence>
<sequence>MNTPRLSRLRRALLVVPLLAAGLVAPTVSAVAAPVPVPGVAVAVSATSAHAPVTTAAAIRPICESKLPSQAHDTIELIEKGGPFPYPKDGTVFQNREGILPQKPRGHYHEYTVKTPGSSTRGARRIVTAGHEGDDGMYYTADHYRSFSHIDFTC</sequence>
<proteinExistence type="predicted"/>
<keyword evidence="2" id="KW-0378">Hydrolase</keyword>
<organism evidence="4 5">
    <name type="scientific">Actinomadura namibiensis</name>
    <dbReference type="NCBI Taxonomy" id="182080"/>
    <lineage>
        <taxon>Bacteria</taxon>
        <taxon>Bacillati</taxon>
        <taxon>Actinomycetota</taxon>
        <taxon>Actinomycetes</taxon>
        <taxon>Streptosporangiales</taxon>
        <taxon>Thermomonosporaceae</taxon>
        <taxon>Actinomadura</taxon>
    </lineage>
</organism>
<feature type="chain" id="PRO_5030776081" evidence="3">
    <location>
        <begin position="33"/>
        <end position="154"/>
    </location>
</feature>
<evidence type="ECO:0000313" key="4">
    <source>
        <dbReference type="EMBL" id="MBA8955008.1"/>
    </source>
</evidence>
<dbReference type="EMBL" id="JACJIA010000010">
    <property type="protein sequence ID" value="MBA8955008.1"/>
    <property type="molecule type" value="Genomic_DNA"/>
</dbReference>
<accession>A0A7W3LVE5</accession>
<dbReference type="GO" id="GO:0046589">
    <property type="term" value="F:ribonuclease T1 activity"/>
    <property type="evidence" value="ECO:0007669"/>
    <property type="project" value="UniProtKB-EC"/>
</dbReference>
<dbReference type="AlphaFoldDB" id="A0A7W3LVE5"/>
<dbReference type="GO" id="GO:0003723">
    <property type="term" value="F:RNA binding"/>
    <property type="evidence" value="ECO:0007669"/>
    <property type="project" value="InterPro"/>
</dbReference>
<dbReference type="GO" id="GO:0016787">
    <property type="term" value="F:hydrolase activity"/>
    <property type="evidence" value="ECO:0007669"/>
    <property type="project" value="UniProtKB-KW"/>
</dbReference>
<evidence type="ECO:0000256" key="2">
    <source>
        <dbReference type="ARBA" id="ARBA00022801"/>
    </source>
</evidence>
<evidence type="ECO:0000256" key="1">
    <source>
        <dbReference type="ARBA" id="ARBA00022722"/>
    </source>
</evidence>
<dbReference type="RefSeq" id="WP_182847024.1">
    <property type="nucleotide sequence ID" value="NZ_BAAALP010000071.1"/>
</dbReference>
<protein>
    <submittedName>
        <fullName evidence="4">Ribonuclease T1</fullName>
        <ecNumber evidence="4">4.6.1.24</ecNumber>
    </submittedName>
</protein>
<keyword evidence="3" id="KW-0732">Signal</keyword>
<dbReference type="EC" id="4.6.1.24" evidence="4"/>
<evidence type="ECO:0000256" key="3">
    <source>
        <dbReference type="SAM" id="SignalP"/>
    </source>
</evidence>
<keyword evidence="1" id="KW-0540">Nuclease</keyword>
<gene>
    <name evidence="4" type="ORF">HNR61_006665</name>
</gene>
<keyword evidence="4" id="KW-0456">Lyase</keyword>
<dbReference type="Gene3D" id="3.10.450.30">
    <property type="entry name" value="Microbial ribonucleases"/>
    <property type="match status" value="1"/>
</dbReference>
<dbReference type="InterPro" id="IPR016191">
    <property type="entry name" value="Ribonuclease/ribotoxin"/>
</dbReference>
<dbReference type="CDD" id="cd00607">
    <property type="entry name" value="RNase_Sa"/>
    <property type="match status" value="1"/>
</dbReference>
<dbReference type="SUPFAM" id="SSF53933">
    <property type="entry name" value="Microbial ribonucleases"/>
    <property type="match status" value="1"/>
</dbReference>
<comment type="caution">
    <text evidence="4">The sequence shown here is derived from an EMBL/GenBank/DDBJ whole genome shotgun (WGS) entry which is preliminary data.</text>
</comment>
<keyword evidence="5" id="KW-1185">Reference proteome</keyword>
<dbReference type="Pfam" id="PF00545">
    <property type="entry name" value="Ribonuclease"/>
    <property type="match status" value="1"/>
</dbReference>
<reference evidence="4 5" key="1">
    <citation type="submission" date="2020-08" db="EMBL/GenBank/DDBJ databases">
        <title>Genomic Encyclopedia of Type Strains, Phase IV (KMG-IV): sequencing the most valuable type-strain genomes for metagenomic binning, comparative biology and taxonomic classification.</title>
        <authorList>
            <person name="Goeker M."/>
        </authorList>
    </citation>
    <scope>NUCLEOTIDE SEQUENCE [LARGE SCALE GENOMIC DNA]</scope>
    <source>
        <strain evidence="4 5">DSM 44197</strain>
    </source>
</reference>
<feature type="signal peptide" evidence="3">
    <location>
        <begin position="1"/>
        <end position="32"/>
    </location>
</feature>
<name>A0A7W3LVE5_ACTNM</name>
<dbReference type="Proteomes" id="UP000572680">
    <property type="component" value="Unassembled WGS sequence"/>
</dbReference>